<reference evidence="1 2" key="1">
    <citation type="submission" date="2022-12" db="EMBL/GenBank/DDBJ databases">
        <title>Chromosome-scale assembly of the Ensete ventricosum genome.</title>
        <authorList>
            <person name="Dussert Y."/>
            <person name="Stocks J."/>
            <person name="Wendawek A."/>
            <person name="Woldeyes F."/>
            <person name="Nichols R.A."/>
            <person name="Borrell J.S."/>
        </authorList>
    </citation>
    <scope>NUCLEOTIDE SEQUENCE [LARGE SCALE GENOMIC DNA]</scope>
    <source>
        <strain evidence="2">cv. Maze</strain>
        <tissue evidence="1">Seeds</tissue>
    </source>
</reference>
<name>A0AAV8QDI6_ENSVE</name>
<evidence type="ECO:0000313" key="2">
    <source>
        <dbReference type="Proteomes" id="UP001222027"/>
    </source>
</evidence>
<comment type="caution">
    <text evidence="1">The sequence shown here is derived from an EMBL/GenBank/DDBJ whole genome shotgun (WGS) entry which is preliminary data.</text>
</comment>
<keyword evidence="2" id="KW-1185">Reference proteome</keyword>
<dbReference type="AlphaFoldDB" id="A0AAV8QDI6"/>
<proteinExistence type="predicted"/>
<accession>A0AAV8QDI6</accession>
<dbReference type="Proteomes" id="UP001222027">
    <property type="component" value="Unassembled WGS sequence"/>
</dbReference>
<dbReference type="EMBL" id="JAQQAF010000007">
    <property type="protein sequence ID" value="KAJ8470322.1"/>
    <property type="molecule type" value="Genomic_DNA"/>
</dbReference>
<sequence>MYRLLRHGGMWRSCDLRTASATTRATCRIVSSHATAACGSAASTVLYAFVALATSNSAANSRSTVYLFTAPSAAAADDTTSICNPHTDDALVFTFAWGTESNPSSADEQLGLFFHSTHTAAAAAWWNAKEGTPNSWGPNLCDAHRFREIPQMKEGLDGDMSPLDLSLIANCLQL</sequence>
<protein>
    <submittedName>
        <fullName evidence="1">Uncharacterized protein</fullName>
    </submittedName>
</protein>
<gene>
    <name evidence="1" type="ORF">OPV22_024665</name>
</gene>
<organism evidence="1 2">
    <name type="scientific">Ensete ventricosum</name>
    <name type="common">Abyssinian banana</name>
    <name type="synonym">Musa ensete</name>
    <dbReference type="NCBI Taxonomy" id="4639"/>
    <lineage>
        <taxon>Eukaryota</taxon>
        <taxon>Viridiplantae</taxon>
        <taxon>Streptophyta</taxon>
        <taxon>Embryophyta</taxon>
        <taxon>Tracheophyta</taxon>
        <taxon>Spermatophyta</taxon>
        <taxon>Magnoliopsida</taxon>
        <taxon>Liliopsida</taxon>
        <taxon>Zingiberales</taxon>
        <taxon>Musaceae</taxon>
        <taxon>Ensete</taxon>
    </lineage>
</organism>
<evidence type="ECO:0000313" key="1">
    <source>
        <dbReference type="EMBL" id="KAJ8470322.1"/>
    </source>
</evidence>